<dbReference type="OrthoDB" id="5406607at2759"/>
<dbReference type="EMBL" id="KV750383">
    <property type="protein sequence ID" value="OCL05090.1"/>
    <property type="molecule type" value="Genomic_DNA"/>
</dbReference>
<dbReference type="AlphaFoldDB" id="A0A8E2JPP9"/>
<keyword evidence="3" id="KW-1185">Reference proteome</keyword>
<name>A0A8E2JPP9_9PEZI</name>
<protein>
    <submittedName>
        <fullName evidence="2">Uncharacterized protein</fullName>
    </submittedName>
</protein>
<evidence type="ECO:0000313" key="2">
    <source>
        <dbReference type="EMBL" id="OCL05090.1"/>
    </source>
</evidence>
<sequence length="240" mass="25931">MVRLFEAEEQSTTKISCNYSIIKILVALGQMILATATLYRTRGSQIDRFGYAAFGLTVTPYAFMSFINSIAHLVCPEYPAIFLVGSEALRDLRGRAKYSSENAMKDATILETAAGTYPLGNLKMGIIYWGILPVASLIPLTIIGCLSGFHSGSSTLSQGVWTMAWHAQGIFWSLFSLAVTRAGPAIITSIRGKVWTGIKGIGKILLMLILLTILGVSAIGGCITVGQMIKEYGVCIQIYS</sequence>
<proteinExistence type="predicted"/>
<organism evidence="2 3">
    <name type="scientific">Glonium stellatum</name>
    <dbReference type="NCBI Taxonomy" id="574774"/>
    <lineage>
        <taxon>Eukaryota</taxon>
        <taxon>Fungi</taxon>
        <taxon>Dikarya</taxon>
        <taxon>Ascomycota</taxon>
        <taxon>Pezizomycotina</taxon>
        <taxon>Dothideomycetes</taxon>
        <taxon>Pleosporomycetidae</taxon>
        <taxon>Gloniales</taxon>
        <taxon>Gloniaceae</taxon>
        <taxon>Glonium</taxon>
    </lineage>
</organism>
<accession>A0A8E2JPP9</accession>
<feature type="transmembrane region" description="Helical" evidence="1">
    <location>
        <begin position="126"/>
        <end position="149"/>
    </location>
</feature>
<feature type="transmembrane region" description="Helical" evidence="1">
    <location>
        <begin position="204"/>
        <end position="229"/>
    </location>
</feature>
<feature type="transmembrane region" description="Helical" evidence="1">
    <location>
        <begin position="169"/>
        <end position="192"/>
    </location>
</feature>
<feature type="transmembrane region" description="Helical" evidence="1">
    <location>
        <begin position="20"/>
        <end position="39"/>
    </location>
</feature>
<gene>
    <name evidence="2" type="ORF">AOQ84DRAFT_299587</name>
</gene>
<reference evidence="2 3" key="1">
    <citation type="journal article" date="2016" name="Nat. Commun.">
        <title>Ectomycorrhizal ecology is imprinted in the genome of the dominant symbiotic fungus Cenococcum geophilum.</title>
        <authorList>
            <consortium name="DOE Joint Genome Institute"/>
            <person name="Peter M."/>
            <person name="Kohler A."/>
            <person name="Ohm R.A."/>
            <person name="Kuo A."/>
            <person name="Krutzmann J."/>
            <person name="Morin E."/>
            <person name="Arend M."/>
            <person name="Barry K.W."/>
            <person name="Binder M."/>
            <person name="Choi C."/>
            <person name="Clum A."/>
            <person name="Copeland A."/>
            <person name="Grisel N."/>
            <person name="Haridas S."/>
            <person name="Kipfer T."/>
            <person name="LaButti K."/>
            <person name="Lindquist E."/>
            <person name="Lipzen A."/>
            <person name="Maire R."/>
            <person name="Meier B."/>
            <person name="Mihaltcheva S."/>
            <person name="Molinier V."/>
            <person name="Murat C."/>
            <person name="Poggeler S."/>
            <person name="Quandt C.A."/>
            <person name="Sperisen C."/>
            <person name="Tritt A."/>
            <person name="Tisserant E."/>
            <person name="Crous P.W."/>
            <person name="Henrissat B."/>
            <person name="Nehls U."/>
            <person name="Egli S."/>
            <person name="Spatafora J.W."/>
            <person name="Grigoriev I.V."/>
            <person name="Martin F.M."/>
        </authorList>
    </citation>
    <scope>NUCLEOTIDE SEQUENCE [LARGE SCALE GENOMIC DNA]</scope>
    <source>
        <strain evidence="2 3">CBS 207.34</strain>
    </source>
</reference>
<evidence type="ECO:0000256" key="1">
    <source>
        <dbReference type="SAM" id="Phobius"/>
    </source>
</evidence>
<evidence type="ECO:0000313" key="3">
    <source>
        <dbReference type="Proteomes" id="UP000250140"/>
    </source>
</evidence>
<keyword evidence="1" id="KW-1133">Transmembrane helix</keyword>
<dbReference type="Proteomes" id="UP000250140">
    <property type="component" value="Unassembled WGS sequence"/>
</dbReference>
<keyword evidence="1" id="KW-0812">Transmembrane</keyword>
<keyword evidence="1" id="KW-0472">Membrane</keyword>